<dbReference type="OrthoDB" id="671439at2759"/>
<dbReference type="FunCoup" id="G7E8B7">
    <property type="interactions" value="85"/>
</dbReference>
<dbReference type="STRING" id="764103.G7E8B7"/>
<reference evidence="3 4" key="2">
    <citation type="journal article" date="2012" name="Open Biol.">
        <title>Characteristics of nucleosomes and linker DNA regions on the genome of the basidiomycete Mixia osmundae revealed by mono- and dinucleosome mapping.</title>
        <authorList>
            <person name="Nishida H."/>
            <person name="Kondo S."/>
            <person name="Matsumoto T."/>
            <person name="Suzuki Y."/>
            <person name="Yoshikawa H."/>
            <person name="Taylor T.D."/>
            <person name="Sugiyama J."/>
        </authorList>
    </citation>
    <scope>NUCLEOTIDE SEQUENCE [LARGE SCALE GENOMIC DNA]</scope>
    <source>
        <strain evidence="4">CBS 9802 / IAM 14324 / JCM 22182 / KY 12970</strain>
    </source>
</reference>
<dbReference type="HOGENOM" id="CLU_051989_0_0_1"/>
<dbReference type="Pfam" id="PF13472">
    <property type="entry name" value="Lipase_GDSL_2"/>
    <property type="match status" value="1"/>
</dbReference>
<dbReference type="InParanoid" id="G7E8B7"/>
<evidence type="ECO:0000259" key="2">
    <source>
        <dbReference type="Pfam" id="PF13472"/>
    </source>
</evidence>
<comment type="caution">
    <text evidence="3">The sequence shown here is derived from an EMBL/GenBank/DDBJ whole genome shotgun (WGS) entry which is preliminary data.</text>
</comment>
<dbReference type="InterPro" id="IPR013830">
    <property type="entry name" value="SGNH_hydro"/>
</dbReference>
<keyword evidence="4" id="KW-1185">Reference proteome</keyword>
<evidence type="ECO:0000313" key="4">
    <source>
        <dbReference type="Proteomes" id="UP000009131"/>
    </source>
</evidence>
<keyword evidence="1" id="KW-0732">Signal</keyword>
<dbReference type="EMBL" id="BABT02000179">
    <property type="protein sequence ID" value="GAA99077.1"/>
    <property type="molecule type" value="Genomic_DNA"/>
</dbReference>
<proteinExistence type="predicted"/>
<dbReference type="InterPro" id="IPR036514">
    <property type="entry name" value="SGNH_hydro_sf"/>
</dbReference>
<feature type="signal peptide" evidence="1">
    <location>
        <begin position="1"/>
        <end position="16"/>
    </location>
</feature>
<dbReference type="PANTHER" id="PTHR14209">
    <property type="entry name" value="ISOAMYL ACETATE-HYDROLYZING ESTERASE 1"/>
    <property type="match status" value="1"/>
</dbReference>
<dbReference type="RefSeq" id="XP_014567813.1">
    <property type="nucleotide sequence ID" value="XM_014712327.1"/>
</dbReference>
<sequence length="330" mass="36872">MRLLTLVAAVSVIVIAVSLDRHQIKHLIVHLHHSKMAAHQTRSSRPILVDQLILFGDSITQQSFRPDGGSGAALADVYQRKLDVINRGYSGYNTEWALHVMPHIFPPARLAGETLPRVRALTIWFGANDAVKSFRSQHVELPRFKENLHTFIDHLHDPQSAAYSPATDILLVSCPPISVVHRREDIIRRFGPGEREDDRDPRVTAQYAQAVREVALEAQSQKRSGGSGSVVYVDVYGEIERLAHEAGNGDSLAGYPKYLSDGLHLTPDGYRAVYALMSAVIARELPRLHPDNLERVFPDWSVIDPDDPGRSFEDRFAVLRGLKRQDACTT</sequence>
<dbReference type="eggNOG" id="KOG3035">
    <property type="taxonomic scope" value="Eukaryota"/>
</dbReference>
<evidence type="ECO:0000313" key="3">
    <source>
        <dbReference type="EMBL" id="GAA99077.1"/>
    </source>
</evidence>
<dbReference type="PANTHER" id="PTHR14209:SF19">
    <property type="entry name" value="ISOAMYL ACETATE-HYDROLYZING ESTERASE 1 HOMOLOG"/>
    <property type="match status" value="1"/>
</dbReference>
<dbReference type="CDD" id="cd01838">
    <property type="entry name" value="Isoamyl_acetate_hydrolase_like"/>
    <property type="match status" value="1"/>
</dbReference>
<organism evidence="3 4">
    <name type="scientific">Mixia osmundae (strain CBS 9802 / IAM 14324 / JCM 22182 / KY 12970)</name>
    <dbReference type="NCBI Taxonomy" id="764103"/>
    <lineage>
        <taxon>Eukaryota</taxon>
        <taxon>Fungi</taxon>
        <taxon>Dikarya</taxon>
        <taxon>Basidiomycota</taxon>
        <taxon>Pucciniomycotina</taxon>
        <taxon>Mixiomycetes</taxon>
        <taxon>Mixiales</taxon>
        <taxon>Mixiaceae</taxon>
        <taxon>Mixia</taxon>
    </lineage>
</organism>
<feature type="chain" id="PRO_5009955885" description="SGNH hydrolase-type esterase domain-containing protein" evidence="1">
    <location>
        <begin position="17"/>
        <end position="330"/>
    </location>
</feature>
<dbReference type="InterPro" id="IPR045136">
    <property type="entry name" value="Iah1-like"/>
</dbReference>
<name>G7E8B7_MIXOS</name>
<reference evidence="3 4" key="1">
    <citation type="journal article" date="2011" name="J. Gen. Appl. Microbiol.">
        <title>Draft genome sequencing of the enigmatic basidiomycete Mixia osmundae.</title>
        <authorList>
            <person name="Nishida H."/>
            <person name="Nagatsuka Y."/>
            <person name="Sugiyama J."/>
        </authorList>
    </citation>
    <scope>NUCLEOTIDE SEQUENCE [LARGE SCALE GENOMIC DNA]</scope>
    <source>
        <strain evidence="4">CBS 9802 / IAM 14324 / JCM 22182 / KY 12970</strain>
    </source>
</reference>
<accession>G7E8B7</accession>
<gene>
    <name evidence="3" type="primary">Mo05766</name>
    <name evidence="3" type="ORF">E5Q_05766</name>
</gene>
<evidence type="ECO:0000256" key="1">
    <source>
        <dbReference type="SAM" id="SignalP"/>
    </source>
</evidence>
<feature type="domain" description="SGNH hydrolase-type esterase" evidence="2">
    <location>
        <begin position="54"/>
        <end position="272"/>
    </location>
</feature>
<dbReference type="AlphaFoldDB" id="G7E8B7"/>
<protein>
    <recommendedName>
        <fullName evidence="2">SGNH hydrolase-type esterase domain-containing protein</fullName>
    </recommendedName>
</protein>
<dbReference type="OMA" id="DSHTQKG"/>
<dbReference type="Gene3D" id="3.40.50.1110">
    <property type="entry name" value="SGNH hydrolase"/>
    <property type="match status" value="1"/>
</dbReference>
<dbReference type="SUPFAM" id="SSF52266">
    <property type="entry name" value="SGNH hydrolase"/>
    <property type="match status" value="1"/>
</dbReference>
<dbReference type="Proteomes" id="UP000009131">
    <property type="component" value="Unassembled WGS sequence"/>
</dbReference>